<evidence type="ECO:0008006" key="5">
    <source>
        <dbReference type="Google" id="ProtNLM"/>
    </source>
</evidence>
<keyword evidence="4" id="KW-1185">Reference proteome</keyword>
<accession>A0A7G1HT66</accession>
<dbReference type="PANTHER" id="PTHR34987:SF4">
    <property type="entry name" value="ALPHA-L-RHAMNOSIDASE C-TERMINAL DOMAIN-CONTAINING PROTEIN"/>
    <property type="match status" value="1"/>
</dbReference>
<dbReference type="InterPro" id="IPR012341">
    <property type="entry name" value="6hp_glycosidase-like_sf"/>
</dbReference>
<dbReference type="Gene3D" id="2.60.420.10">
    <property type="entry name" value="Maltose phosphorylase, domain 3"/>
    <property type="match status" value="1"/>
</dbReference>
<dbReference type="Proteomes" id="UP000594042">
    <property type="component" value="Chromosome"/>
</dbReference>
<evidence type="ECO:0000259" key="1">
    <source>
        <dbReference type="Pfam" id="PF17389"/>
    </source>
</evidence>
<dbReference type="EMBL" id="AP023322">
    <property type="protein sequence ID" value="BCI61942.1"/>
    <property type="molecule type" value="Genomic_DNA"/>
</dbReference>
<dbReference type="Pfam" id="PF17390">
    <property type="entry name" value="Bac_rhamnosid_C"/>
    <property type="match status" value="1"/>
</dbReference>
<dbReference type="InterPro" id="IPR008979">
    <property type="entry name" value="Galactose-bd-like_sf"/>
</dbReference>
<feature type="domain" description="Alpha-L-rhamnosidase C-terminal" evidence="2">
    <location>
        <begin position="658"/>
        <end position="727"/>
    </location>
</feature>
<dbReference type="RefSeq" id="WP_200755412.1">
    <property type="nucleotide sequence ID" value="NZ_AP023322.1"/>
</dbReference>
<evidence type="ECO:0000313" key="3">
    <source>
        <dbReference type="EMBL" id="BCI61942.1"/>
    </source>
</evidence>
<dbReference type="InterPro" id="IPR035398">
    <property type="entry name" value="Bac_rhamnosid_C"/>
</dbReference>
<name>A0A7G1HT66_9BACT</name>
<evidence type="ECO:0000313" key="4">
    <source>
        <dbReference type="Proteomes" id="UP000594042"/>
    </source>
</evidence>
<dbReference type="AlphaFoldDB" id="A0A7G1HT66"/>
<organism evidence="3 4">
    <name type="scientific">Coprobacter secundus subsp. similis</name>
    <dbReference type="NCBI Taxonomy" id="2751153"/>
    <lineage>
        <taxon>Bacteria</taxon>
        <taxon>Pseudomonadati</taxon>
        <taxon>Bacteroidota</taxon>
        <taxon>Bacteroidia</taxon>
        <taxon>Bacteroidales</taxon>
        <taxon>Barnesiellaceae</taxon>
        <taxon>Coprobacter</taxon>
    </lineage>
</organism>
<dbReference type="InterPro" id="IPR035396">
    <property type="entry name" value="Bac_rhamnosid6H"/>
</dbReference>
<proteinExistence type="predicted"/>
<dbReference type="KEGG" id="copr:Cop2CBH44_02950"/>
<dbReference type="PANTHER" id="PTHR34987">
    <property type="entry name" value="C, PUTATIVE (AFU_ORTHOLOGUE AFUA_3G02880)-RELATED"/>
    <property type="match status" value="1"/>
</dbReference>
<dbReference type="Pfam" id="PF17389">
    <property type="entry name" value="Bac_rhamnosid6H"/>
    <property type="match status" value="1"/>
</dbReference>
<feature type="domain" description="Alpha-L-rhamnosidase six-hairpin glycosidase" evidence="1">
    <location>
        <begin position="331"/>
        <end position="571"/>
    </location>
</feature>
<dbReference type="Gene3D" id="1.50.10.10">
    <property type="match status" value="1"/>
</dbReference>
<gene>
    <name evidence="3" type="ORF">Cop2CBH44_02950</name>
</gene>
<evidence type="ECO:0000259" key="2">
    <source>
        <dbReference type="Pfam" id="PF17390"/>
    </source>
</evidence>
<dbReference type="SUPFAM" id="SSF48208">
    <property type="entry name" value="Six-hairpin glycosidases"/>
    <property type="match status" value="1"/>
</dbReference>
<protein>
    <recommendedName>
        <fullName evidence="5">Glycoside hydrolase</fullName>
    </recommendedName>
</protein>
<dbReference type="SUPFAM" id="SSF49785">
    <property type="entry name" value="Galactose-binding domain-like"/>
    <property type="match status" value="1"/>
</dbReference>
<dbReference type="InterPro" id="IPR008928">
    <property type="entry name" value="6-hairpin_glycosidase_sf"/>
</dbReference>
<sequence>MSRKIVLVIWGLLSFFFVQADESRARWITAFENQSASNTWLCFRKDILLNSRPSESVTLKIAADSKYWMWINGRLAVFEGAVKRGPTPEDTYYDTVDVTSFLQEGKNAVAILLWYFGKEGFSYQPSGKAGLFVESLSDEFPLYSDKSWFSAIHGGYYTPKGTQPNFRLSESNIGYDARLFSESWIVSPADSLWYPWSASVEVGKEGCKPWNKLYPRIIPMWKDYGQKEYTLREWRRGQEKDTLICHLPYNMQLTPCLEVEAQGGDTISVCTDNYKGGGMYNLRAEYVTRKGRQSYESLGWINGHAVYYILPKEITLINATYRETSYNTSFAGSFSCNDDFYNRLWTKAQRTLLVTMRDTYMDCPDRERAQWWGDEVIESGESFYALCPQSHLLMKKGMYELMQWQKEDGTIFSPIPSSNYQTELPGQMLASVGLYGFWNYYLNTGDTATIADLYDSVKRYLAVWEYNEDGTVKFRSGDWTWGDWGTNVDIKGLFNAWYYLALDGVSRMAGVLGKEDDAADMKKEMSALKDAFNRAYWKGYAYRADESLPHPDDRLQALAVLSGLADESKYEAILKLFRHYEYASPYMEKYVLEAMFRMNRPCEALERMKKRFGKMVDYPRLTTLFEGWGIGPEGFGGGTYNHAWSGGGLTLLSQKVCGIAPVKPGFKEFSLRPQMGFLTHAEMSMLSVNGRISVSLNRSEKELKIRLSVPSGAQALLPVGEEVQQVKLEGKKIFKNKKFYPDKRYKADFSDGQAVRISGGEWEIELSYR</sequence>
<dbReference type="GO" id="GO:0005975">
    <property type="term" value="P:carbohydrate metabolic process"/>
    <property type="evidence" value="ECO:0007669"/>
    <property type="project" value="InterPro"/>
</dbReference>
<dbReference type="Gene3D" id="2.60.120.260">
    <property type="entry name" value="Galactose-binding domain-like"/>
    <property type="match status" value="1"/>
</dbReference>
<reference evidence="4" key="1">
    <citation type="submission" date="2020-07" db="EMBL/GenBank/DDBJ databases">
        <title>Complete genome sequencing of Coprobacter sp. strain 2CBH44.</title>
        <authorList>
            <person name="Sakamoto M."/>
            <person name="Murakami T."/>
            <person name="Mori H."/>
        </authorList>
    </citation>
    <scope>NUCLEOTIDE SEQUENCE [LARGE SCALE GENOMIC DNA]</scope>
    <source>
        <strain evidence="4">2CBH44</strain>
    </source>
</reference>